<evidence type="ECO:0000313" key="2">
    <source>
        <dbReference type="EMBL" id="EME29348.1"/>
    </source>
</evidence>
<organism evidence="2 3">
    <name type="scientific">Galdieria sulphuraria</name>
    <name type="common">Red alga</name>
    <dbReference type="NCBI Taxonomy" id="130081"/>
    <lineage>
        <taxon>Eukaryota</taxon>
        <taxon>Rhodophyta</taxon>
        <taxon>Bangiophyceae</taxon>
        <taxon>Galdieriales</taxon>
        <taxon>Galdieriaceae</taxon>
        <taxon>Galdieria</taxon>
    </lineage>
</organism>
<name>M2Y0C6_GALSU</name>
<reference evidence="3" key="1">
    <citation type="journal article" date="2013" name="Science">
        <title>Gene transfer from bacteria and archaea facilitated evolution of an extremophilic eukaryote.</title>
        <authorList>
            <person name="Schonknecht G."/>
            <person name="Chen W.H."/>
            <person name="Ternes C.M."/>
            <person name="Barbier G.G."/>
            <person name="Shrestha R.P."/>
            <person name="Stanke M."/>
            <person name="Brautigam A."/>
            <person name="Baker B.J."/>
            <person name="Banfield J.F."/>
            <person name="Garavito R.M."/>
            <person name="Carr K."/>
            <person name="Wilkerson C."/>
            <person name="Rensing S.A."/>
            <person name="Gagneul D."/>
            <person name="Dickenson N.E."/>
            <person name="Oesterhelt C."/>
            <person name="Lercher M.J."/>
            <person name="Weber A.P."/>
        </authorList>
    </citation>
    <scope>NUCLEOTIDE SEQUENCE [LARGE SCALE GENOMIC DNA]</scope>
    <source>
        <strain evidence="3">074W</strain>
    </source>
</reference>
<feature type="region of interest" description="Disordered" evidence="1">
    <location>
        <begin position="149"/>
        <end position="209"/>
    </location>
</feature>
<feature type="compositionally biased region" description="Polar residues" evidence="1">
    <location>
        <begin position="159"/>
        <end position="175"/>
    </location>
</feature>
<dbReference type="OrthoDB" id="10389707at2759"/>
<protein>
    <submittedName>
        <fullName evidence="2">Uncharacterized protein</fullName>
    </submittedName>
</protein>
<feature type="compositionally biased region" description="Basic and acidic residues" evidence="1">
    <location>
        <begin position="75"/>
        <end position="91"/>
    </location>
</feature>
<dbReference type="Gramene" id="EME29348">
    <property type="protein sequence ID" value="EME29348"/>
    <property type="gene ID" value="Gasu_31780"/>
</dbReference>
<keyword evidence="3" id="KW-1185">Reference proteome</keyword>
<feature type="compositionally biased region" description="Basic and acidic residues" evidence="1">
    <location>
        <begin position="189"/>
        <end position="198"/>
    </location>
</feature>
<gene>
    <name evidence="2" type="ORF">Gasu_31780</name>
</gene>
<accession>M2Y0C6</accession>
<feature type="region of interest" description="Disordered" evidence="1">
    <location>
        <begin position="75"/>
        <end position="99"/>
    </location>
</feature>
<feature type="compositionally biased region" description="Acidic residues" evidence="1">
    <location>
        <begin position="409"/>
        <end position="424"/>
    </location>
</feature>
<dbReference type="KEGG" id="gsl:Gasu_31780"/>
<dbReference type="Proteomes" id="UP000030680">
    <property type="component" value="Unassembled WGS sequence"/>
</dbReference>
<proteinExistence type="predicted"/>
<evidence type="ECO:0000256" key="1">
    <source>
        <dbReference type="SAM" id="MobiDB-lite"/>
    </source>
</evidence>
<evidence type="ECO:0000313" key="3">
    <source>
        <dbReference type="Proteomes" id="UP000030680"/>
    </source>
</evidence>
<dbReference type="AlphaFoldDB" id="M2Y0C6"/>
<feature type="region of interest" description="Disordered" evidence="1">
    <location>
        <begin position="1"/>
        <end position="24"/>
    </location>
</feature>
<feature type="region of interest" description="Disordered" evidence="1">
    <location>
        <begin position="403"/>
        <end position="424"/>
    </location>
</feature>
<dbReference type="GeneID" id="17088153"/>
<dbReference type="EMBL" id="KB454509">
    <property type="protein sequence ID" value="EME29348.1"/>
    <property type="molecule type" value="Genomic_DNA"/>
</dbReference>
<dbReference type="RefSeq" id="XP_005705868.1">
    <property type="nucleotide sequence ID" value="XM_005705811.1"/>
</dbReference>
<sequence length="424" mass="47367">MDSNNLMGSDNKARHTNKPKYDSKGELAAKLASLPYSFSQTLPSVTRKKSNSYFDRNFPQLDSGKSASKGHLMVAEERNNEKHTVVKETQERGQGVMGPTVAEIVAGVAHTSKPESHMENEDKEELKEAYSMEQVEKTLYSRLVPATNSSKNIPRRLGTSMTSHSSSATVTNSNYPRKKQTLSPLPRLSKKDTLETLEKSGGNTGTMRPYTLQQESSVDKKPVHVLQVDNESRKKSWNVLKSNKMNRSHSANAVYEDMKDSLQGHWNRTEDIVENKKQLSIDNEGDNLSQVESFVDNEEVHSNEKSSENTASWKTVEKQLHNSNDDYDKFESLLRSMGWNPENGEHGEEITEEEKAQWLEMHSGISTSSGGTVLSGNSGRYSNKLTCFSTSVVAVNALQAAHLRRDGESFTDSEEEASSSEYED</sequence>